<dbReference type="GO" id="GO:0003824">
    <property type="term" value="F:catalytic activity"/>
    <property type="evidence" value="ECO:0007669"/>
    <property type="project" value="InterPro"/>
</dbReference>
<accession>A0A2A4J5G1</accession>
<evidence type="ECO:0000313" key="2">
    <source>
        <dbReference type="EMBL" id="PCG66653.1"/>
    </source>
</evidence>
<dbReference type="AlphaFoldDB" id="A0A2A4J5G1"/>
<dbReference type="EMBL" id="NWSH01003265">
    <property type="protein sequence ID" value="PCG66653.1"/>
    <property type="molecule type" value="Genomic_DNA"/>
</dbReference>
<gene>
    <name evidence="2" type="ORF">B5V51_7409</name>
</gene>
<reference evidence="2" key="1">
    <citation type="submission" date="2017-09" db="EMBL/GenBank/DDBJ databases">
        <title>Contemporary evolution of a Lepidopteran species, Heliothis virescens, in response to modern agricultural practices.</title>
        <authorList>
            <person name="Fritz M.L."/>
            <person name="Deyonke A.M."/>
            <person name="Papanicolaou A."/>
            <person name="Micinski S."/>
            <person name="Westbrook J."/>
            <person name="Gould F."/>
        </authorList>
    </citation>
    <scope>NUCLEOTIDE SEQUENCE [LARGE SCALE GENOMIC DNA]</scope>
    <source>
        <strain evidence="2">HvINT-</strain>
        <tissue evidence="2">Whole body</tissue>
    </source>
</reference>
<name>A0A2A4J5G1_HELVI</name>
<dbReference type="Gene3D" id="3.60.10.10">
    <property type="entry name" value="Endonuclease/exonuclease/phosphatase"/>
    <property type="match status" value="1"/>
</dbReference>
<dbReference type="InterPro" id="IPR005135">
    <property type="entry name" value="Endo/exonuclease/phosphatase"/>
</dbReference>
<protein>
    <recommendedName>
        <fullName evidence="1">Endonuclease/exonuclease/phosphatase domain-containing protein</fullName>
    </recommendedName>
</protein>
<dbReference type="STRING" id="7102.A0A2A4J5G1"/>
<dbReference type="Pfam" id="PF14529">
    <property type="entry name" value="Exo_endo_phos_2"/>
    <property type="match status" value="1"/>
</dbReference>
<organism evidence="2">
    <name type="scientific">Heliothis virescens</name>
    <name type="common">Tobacco budworm moth</name>
    <dbReference type="NCBI Taxonomy" id="7102"/>
    <lineage>
        <taxon>Eukaryota</taxon>
        <taxon>Metazoa</taxon>
        <taxon>Ecdysozoa</taxon>
        <taxon>Arthropoda</taxon>
        <taxon>Hexapoda</taxon>
        <taxon>Insecta</taxon>
        <taxon>Pterygota</taxon>
        <taxon>Neoptera</taxon>
        <taxon>Endopterygota</taxon>
        <taxon>Lepidoptera</taxon>
        <taxon>Glossata</taxon>
        <taxon>Ditrysia</taxon>
        <taxon>Noctuoidea</taxon>
        <taxon>Noctuidae</taxon>
        <taxon>Heliothinae</taxon>
        <taxon>Heliothis</taxon>
    </lineage>
</organism>
<dbReference type="InterPro" id="IPR036691">
    <property type="entry name" value="Endo/exonu/phosph_ase_sf"/>
</dbReference>
<sequence length="477" mass="53504">MFLFNNNIANIVRDGVKRVGRNRVSVEFASPQDANAFLINSILTKNSYVATIPSFNITRMGVVTGVPHDMSDEEAMNYLSVPSGCGEILKVRRIKRKNYRDGVLEWTPTETCVITFDGQVLPKRIYCFYTSLPVEQYIFPTIQCRKCCRFGHVEAICRSKPRCSKCGHDHPGDGCNIAEADAFCVLCAGNHFANSKACPELGRQKVIKTIMAEKSLSYAEVFLQWNVRSVWHKKHDLIFLLNEYKPLACSIAETWLTASLSFRMPLYNILRCDRSDGYGGSALLVNNRVPLSPLPLPSLDGDVNVVGGTVEGITVLSVYISHPHRDILATIRGVLSSIHGPLLVMGDFNCHHFRWGSNRCDSFGEGLVEILDDLNLCILNNGCPTRRSLPGQQKSCVDLTFCSECTAAIQARKEAEMQYNEAMNDDNLLHYRQVYAQSKRLLHKKKRRAESPGQDGTMHMRTFVFPFFGLESSGRDV</sequence>
<dbReference type="SUPFAM" id="SSF56219">
    <property type="entry name" value="DNase I-like"/>
    <property type="match status" value="1"/>
</dbReference>
<comment type="caution">
    <text evidence="2">The sequence shown here is derived from an EMBL/GenBank/DDBJ whole genome shotgun (WGS) entry which is preliminary data.</text>
</comment>
<proteinExistence type="predicted"/>
<feature type="domain" description="Endonuclease/exonuclease/phosphatase" evidence="1">
    <location>
        <begin position="313"/>
        <end position="409"/>
    </location>
</feature>
<evidence type="ECO:0000259" key="1">
    <source>
        <dbReference type="Pfam" id="PF14529"/>
    </source>
</evidence>